<feature type="transmembrane region" description="Helical" evidence="1">
    <location>
        <begin position="6"/>
        <end position="28"/>
    </location>
</feature>
<reference evidence="2 3" key="1">
    <citation type="submission" date="2019-11" db="EMBL/GenBank/DDBJ databases">
        <title>Genome of Strain BIT-d1.</title>
        <authorList>
            <person name="Yang Y."/>
        </authorList>
    </citation>
    <scope>NUCLEOTIDE SEQUENCE [LARGE SCALE GENOMIC DNA]</scope>
    <source>
        <strain evidence="2 3">BIT-d1</strain>
    </source>
</reference>
<keyword evidence="1" id="KW-0812">Transmembrane</keyword>
<evidence type="ECO:0000256" key="1">
    <source>
        <dbReference type="SAM" id="Phobius"/>
    </source>
</evidence>
<dbReference type="EMBL" id="WMJX01000034">
    <property type="protein sequence ID" value="MTG98909.1"/>
    <property type="molecule type" value="Genomic_DNA"/>
</dbReference>
<feature type="transmembrane region" description="Helical" evidence="1">
    <location>
        <begin position="76"/>
        <end position="94"/>
    </location>
</feature>
<keyword evidence="1" id="KW-1133">Transmembrane helix</keyword>
<evidence type="ECO:0000313" key="3">
    <source>
        <dbReference type="Proteomes" id="UP000438760"/>
    </source>
</evidence>
<organism evidence="2 3">
    <name type="scientific">Myroides albus</name>
    <dbReference type="NCBI Taxonomy" id="2562892"/>
    <lineage>
        <taxon>Bacteria</taxon>
        <taxon>Pseudomonadati</taxon>
        <taxon>Bacteroidota</taxon>
        <taxon>Flavobacteriia</taxon>
        <taxon>Flavobacteriales</taxon>
        <taxon>Flavobacteriaceae</taxon>
        <taxon>Myroides</taxon>
    </lineage>
</organism>
<sequence>MRIALWVYISLVLVGSLITFIPSIMSLGSPSFGYATKKEKIKVRVSKTFLIGALVYPIVFIISLFIKHFFDIDVLYFLTGYATVLIALLAFWFFSE</sequence>
<dbReference type="AlphaFoldDB" id="A0A6I3LH61"/>
<dbReference type="RefSeq" id="WP_155092920.1">
    <property type="nucleotide sequence ID" value="NZ_CP102754.1"/>
</dbReference>
<evidence type="ECO:0000313" key="2">
    <source>
        <dbReference type="EMBL" id="MTG98909.1"/>
    </source>
</evidence>
<comment type="caution">
    <text evidence="2">The sequence shown here is derived from an EMBL/GenBank/DDBJ whole genome shotgun (WGS) entry which is preliminary data.</text>
</comment>
<keyword evidence="1" id="KW-0472">Membrane</keyword>
<dbReference type="OrthoDB" id="1448816at2"/>
<protein>
    <submittedName>
        <fullName evidence="2">Uncharacterized protein</fullName>
    </submittedName>
</protein>
<feature type="transmembrane region" description="Helical" evidence="1">
    <location>
        <begin position="49"/>
        <end position="70"/>
    </location>
</feature>
<gene>
    <name evidence="2" type="ORF">GJV76_12340</name>
</gene>
<name>A0A6I3LH61_9FLAO</name>
<accession>A0A6I3LH61</accession>
<dbReference type="Proteomes" id="UP000438760">
    <property type="component" value="Unassembled WGS sequence"/>
</dbReference>
<keyword evidence="3" id="KW-1185">Reference proteome</keyword>
<proteinExistence type="predicted"/>